<accession>A0A5J4NLF1</accession>
<dbReference type="SUPFAM" id="SSF158548">
    <property type="entry name" value="FLJ32549 domain-like"/>
    <property type="match status" value="1"/>
</dbReference>
<dbReference type="GO" id="GO:0061462">
    <property type="term" value="P:protein localization to lysosome"/>
    <property type="evidence" value="ECO:0007669"/>
    <property type="project" value="TreeGrafter"/>
</dbReference>
<evidence type="ECO:0000313" key="2">
    <source>
        <dbReference type="Proteomes" id="UP000324629"/>
    </source>
</evidence>
<dbReference type="InterPro" id="IPR038060">
    <property type="entry name" value="C12orf66-like_central_sf"/>
</dbReference>
<reference evidence="1 2" key="1">
    <citation type="journal article" date="2019" name="Gigascience">
        <title>Whole-genome sequence of the oriental lung fluke Paragonimus westermani.</title>
        <authorList>
            <person name="Oey H."/>
            <person name="Zakrzewski M."/>
            <person name="Narain K."/>
            <person name="Devi K.R."/>
            <person name="Agatsuma T."/>
            <person name="Nawaratna S."/>
            <person name="Gobert G.N."/>
            <person name="Jones M.K."/>
            <person name="Ragan M.A."/>
            <person name="McManus D.P."/>
            <person name="Krause L."/>
        </authorList>
    </citation>
    <scope>NUCLEOTIDE SEQUENCE [LARGE SCALE GENOMIC DNA]</scope>
    <source>
        <strain evidence="1 2">IND2009</strain>
    </source>
</reference>
<dbReference type="Pfam" id="PF09404">
    <property type="entry name" value="C12orf66_like"/>
    <property type="match status" value="1"/>
</dbReference>
<keyword evidence="2" id="KW-1185">Reference proteome</keyword>
<name>A0A5J4NLF1_9TREM</name>
<dbReference type="EMBL" id="QNGE01002159">
    <property type="protein sequence ID" value="KAA3676080.1"/>
    <property type="molecule type" value="Genomic_DNA"/>
</dbReference>
<dbReference type="Gene3D" id="3.30.450.240">
    <property type="match status" value="1"/>
</dbReference>
<proteinExistence type="predicted"/>
<protein>
    <submittedName>
        <fullName evidence="1">Uncharacterized protein</fullName>
    </submittedName>
</protein>
<dbReference type="AlphaFoldDB" id="A0A5J4NLF1"/>
<gene>
    <name evidence="1" type="ORF">DEA37_0012169</name>
</gene>
<dbReference type="PANTHER" id="PTHR31581:SF1">
    <property type="entry name" value="KICSTOR SUBUNIT 2"/>
    <property type="match status" value="1"/>
</dbReference>
<dbReference type="GO" id="GO:1904262">
    <property type="term" value="P:negative regulation of TORC1 signaling"/>
    <property type="evidence" value="ECO:0007669"/>
    <property type="project" value="TreeGrafter"/>
</dbReference>
<dbReference type="SUPFAM" id="SSF160651">
    <property type="entry name" value="FLJ32549 C-terminal domain-like"/>
    <property type="match status" value="1"/>
</dbReference>
<evidence type="ECO:0000313" key="1">
    <source>
        <dbReference type="EMBL" id="KAA3676080.1"/>
    </source>
</evidence>
<organism evidence="1 2">
    <name type="scientific">Paragonimus westermani</name>
    <dbReference type="NCBI Taxonomy" id="34504"/>
    <lineage>
        <taxon>Eukaryota</taxon>
        <taxon>Metazoa</taxon>
        <taxon>Spiralia</taxon>
        <taxon>Lophotrochozoa</taxon>
        <taxon>Platyhelminthes</taxon>
        <taxon>Trematoda</taxon>
        <taxon>Digenea</taxon>
        <taxon>Plagiorchiida</taxon>
        <taxon>Troglotremata</taxon>
        <taxon>Troglotrematidae</taxon>
        <taxon>Paragonimus</taxon>
    </lineage>
</organism>
<comment type="caution">
    <text evidence="1">The sequence shown here is derived from an EMBL/GenBank/DDBJ whole genome shotgun (WGS) entry which is preliminary data.</text>
</comment>
<dbReference type="GO" id="GO:0042149">
    <property type="term" value="P:cellular response to glucose starvation"/>
    <property type="evidence" value="ECO:0007669"/>
    <property type="project" value="TreeGrafter"/>
</dbReference>
<sequence length="430" mass="49006">MNYVKAELHVFKRLAATICLGRIEEIKSILALLPYQSKLFYNDTCVNFSEGLSIFARLEKAYYSLQFLSSKSIFHRKEDYELSYRALQRGYEQVADIVSSGQPSKEYRTAMRIAALCSVRSRLVAFYRSIDETPLKLLTEIDLLHNSFAELLNHLVIPEDDISQDLEPLSLLIRSEVIGLADLLKAQSWTSDLYFMDSLLCLKSSFNELSNLFQPFQLTFPLVLTSGRHVNKPPALLSWLSNFYNTLLAKYSLYWFSILSQAVSSSDTVLELSNSEDPNLIAKVIAFQRRTNALCVSLFFDTACQTNPFLGHGYVLRGTVGDGPKGVESIPVIFMFPLGYILPSADIYAIVMQISGTLNVGELEEFYKLVYSYDEKRDRTYFIQKLEFRVFLALVYEGCRSRKDRQITDFISSLASVIRLQTLVASLRPH</sequence>
<dbReference type="Proteomes" id="UP000324629">
    <property type="component" value="Unassembled WGS sequence"/>
</dbReference>
<dbReference type="InterPro" id="IPR018544">
    <property type="entry name" value="KICS_2"/>
</dbReference>
<dbReference type="GO" id="GO:0034198">
    <property type="term" value="P:cellular response to amino acid starvation"/>
    <property type="evidence" value="ECO:0007669"/>
    <property type="project" value="TreeGrafter"/>
</dbReference>
<dbReference type="PANTHER" id="PTHR31581">
    <property type="entry name" value="KICSTOR COMPLEX PROTEIN C12ORF66"/>
    <property type="match status" value="1"/>
</dbReference>